<protein>
    <submittedName>
        <fullName evidence="1">Uncharacterized protein</fullName>
    </submittedName>
</protein>
<reference evidence="2" key="1">
    <citation type="journal article" date="2020" name="Nat. Commun.">
        <title>Genome assembly of wild tea tree DASZ reveals pedigree and selection history of tea varieties.</title>
        <authorList>
            <person name="Zhang W."/>
            <person name="Zhang Y."/>
            <person name="Qiu H."/>
            <person name="Guo Y."/>
            <person name="Wan H."/>
            <person name="Zhang X."/>
            <person name="Scossa F."/>
            <person name="Alseekh S."/>
            <person name="Zhang Q."/>
            <person name="Wang P."/>
            <person name="Xu L."/>
            <person name="Schmidt M.H."/>
            <person name="Jia X."/>
            <person name="Li D."/>
            <person name="Zhu A."/>
            <person name="Guo F."/>
            <person name="Chen W."/>
            <person name="Ni D."/>
            <person name="Usadel B."/>
            <person name="Fernie A.R."/>
            <person name="Wen W."/>
        </authorList>
    </citation>
    <scope>NUCLEOTIDE SEQUENCE [LARGE SCALE GENOMIC DNA]</scope>
    <source>
        <strain evidence="2">cv. G240</strain>
    </source>
</reference>
<gene>
    <name evidence="1" type="ORF">HYC85_002370</name>
</gene>
<evidence type="ECO:0000313" key="1">
    <source>
        <dbReference type="EMBL" id="KAF5961161.1"/>
    </source>
</evidence>
<comment type="caution">
    <text evidence="1">The sequence shown here is derived from an EMBL/GenBank/DDBJ whole genome shotgun (WGS) entry which is preliminary data.</text>
</comment>
<dbReference type="EMBL" id="JACBKZ010000001">
    <property type="protein sequence ID" value="KAF5961161.1"/>
    <property type="molecule type" value="Genomic_DNA"/>
</dbReference>
<dbReference type="AlphaFoldDB" id="A0A7J7I9B5"/>
<dbReference type="Proteomes" id="UP000593564">
    <property type="component" value="Unassembled WGS sequence"/>
</dbReference>
<evidence type="ECO:0000313" key="2">
    <source>
        <dbReference type="Proteomes" id="UP000593564"/>
    </source>
</evidence>
<sequence length="53" mass="6473">MKHEEQRLYSNKQKLFINDNKYDTVLDSDNNKNNDDYCVCIYNTKNKKKRKTL</sequence>
<keyword evidence="2" id="KW-1185">Reference proteome</keyword>
<name>A0A7J7I9B5_CAMSI</name>
<proteinExistence type="predicted"/>
<reference evidence="1 2" key="2">
    <citation type="submission" date="2020-07" db="EMBL/GenBank/DDBJ databases">
        <title>Genome assembly of wild tea tree DASZ reveals pedigree and selection history of tea varieties.</title>
        <authorList>
            <person name="Zhang W."/>
        </authorList>
    </citation>
    <scope>NUCLEOTIDE SEQUENCE [LARGE SCALE GENOMIC DNA]</scope>
    <source>
        <strain evidence="2">cv. G240</strain>
        <tissue evidence="1">Leaf</tissue>
    </source>
</reference>
<accession>A0A7J7I9B5</accession>
<organism evidence="1 2">
    <name type="scientific">Camellia sinensis</name>
    <name type="common">Tea plant</name>
    <name type="synonym">Thea sinensis</name>
    <dbReference type="NCBI Taxonomy" id="4442"/>
    <lineage>
        <taxon>Eukaryota</taxon>
        <taxon>Viridiplantae</taxon>
        <taxon>Streptophyta</taxon>
        <taxon>Embryophyta</taxon>
        <taxon>Tracheophyta</taxon>
        <taxon>Spermatophyta</taxon>
        <taxon>Magnoliopsida</taxon>
        <taxon>eudicotyledons</taxon>
        <taxon>Gunneridae</taxon>
        <taxon>Pentapetalae</taxon>
        <taxon>asterids</taxon>
        <taxon>Ericales</taxon>
        <taxon>Theaceae</taxon>
        <taxon>Camellia</taxon>
    </lineage>
</organism>